<name>V9DEZ6_9EURO</name>
<dbReference type="EMBL" id="KB822703">
    <property type="protein sequence ID" value="ETI25420.1"/>
    <property type="molecule type" value="Genomic_DNA"/>
</dbReference>
<dbReference type="AlphaFoldDB" id="V9DEZ6"/>
<proteinExistence type="predicted"/>
<sequence length="402" mass="45117">MGINFNAQYASGSINYGRQRQTGSQDFTGRGVDVSSLAWTARGGNSLLCAKWVAPDLDPPGWARSVANPKHWRVIEQERVVTLHELIGRFEEWKDIPKLFEDIAQQRIKSGGRERPKWRNQIRLRLGNNRLAWNALDNKSLEVTGDSPEQGAGEPLFTVLGANIGDQSAVPFLPTLPTDYPVYLLAGNEFHRNPKLNNQIQGIFVDEGGKIKPEMVESKLRQVTRFSIRLAGQEGCWRKYNQQPFETIQSGDKVNLYCHSVGVGPYANIEHPPEIATPVLYSPTERRLLLPASRRTLLNNGSLREILRQYDEGTLPVADRMAFEMKGHLTSDDRIGKIKADGGNFQSRILAELSYPSPMAARACWQKLSQLTGEGRSGPERFTWTPYLPNDVALAVFTITFE</sequence>
<dbReference type="HOGENOM" id="CLU_685119_0_0_1"/>
<evidence type="ECO:0000313" key="1">
    <source>
        <dbReference type="EMBL" id="ETI25420.1"/>
    </source>
</evidence>
<reference evidence="1 2" key="1">
    <citation type="submission" date="2013-03" db="EMBL/GenBank/DDBJ databases">
        <title>The Genome Sequence of Cladophialophora carrionii CBS 160.54.</title>
        <authorList>
            <consortium name="The Broad Institute Genomics Platform"/>
            <person name="Cuomo C."/>
            <person name="de Hoog S."/>
            <person name="Gorbushina A."/>
            <person name="Walker B."/>
            <person name="Young S.K."/>
            <person name="Zeng Q."/>
            <person name="Gargeya S."/>
            <person name="Fitzgerald M."/>
            <person name="Haas B."/>
            <person name="Abouelleil A."/>
            <person name="Allen A.W."/>
            <person name="Alvarado L."/>
            <person name="Arachchi H.M."/>
            <person name="Berlin A.M."/>
            <person name="Chapman S.B."/>
            <person name="Gainer-Dewar J."/>
            <person name="Goldberg J."/>
            <person name="Griggs A."/>
            <person name="Gujja S."/>
            <person name="Hansen M."/>
            <person name="Howarth C."/>
            <person name="Imamovic A."/>
            <person name="Ireland A."/>
            <person name="Larimer J."/>
            <person name="McCowan C."/>
            <person name="Murphy C."/>
            <person name="Pearson M."/>
            <person name="Poon T.W."/>
            <person name="Priest M."/>
            <person name="Roberts A."/>
            <person name="Saif S."/>
            <person name="Shea T."/>
            <person name="Sisk P."/>
            <person name="Sykes S."/>
            <person name="Wortman J."/>
            <person name="Nusbaum C."/>
            <person name="Birren B."/>
        </authorList>
    </citation>
    <scope>NUCLEOTIDE SEQUENCE [LARGE SCALE GENOMIC DNA]</scope>
    <source>
        <strain evidence="1 2">CBS 160.54</strain>
    </source>
</reference>
<evidence type="ECO:0000313" key="2">
    <source>
        <dbReference type="Proteomes" id="UP000030678"/>
    </source>
</evidence>
<accession>V9DEZ6</accession>
<protein>
    <submittedName>
        <fullName evidence="1">Uncharacterized protein</fullName>
    </submittedName>
</protein>
<organism evidence="1 2">
    <name type="scientific">Cladophialophora carrionii CBS 160.54</name>
    <dbReference type="NCBI Taxonomy" id="1279043"/>
    <lineage>
        <taxon>Eukaryota</taxon>
        <taxon>Fungi</taxon>
        <taxon>Dikarya</taxon>
        <taxon>Ascomycota</taxon>
        <taxon>Pezizomycotina</taxon>
        <taxon>Eurotiomycetes</taxon>
        <taxon>Chaetothyriomycetidae</taxon>
        <taxon>Chaetothyriales</taxon>
        <taxon>Herpotrichiellaceae</taxon>
        <taxon>Cladophialophora</taxon>
    </lineage>
</organism>
<dbReference type="RefSeq" id="XP_008724765.1">
    <property type="nucleotide sequence ID" value="XM_008726543.1"/>
</dbReference>
<dbReference type="Proteomes" id="UP000030678">
    <property type="component" value="Unassembled WGS sequence"/>
</dbReference>
<dbReference type="OrthoDB" id="2562973at2759"/>
<dbReference type="VEuPathDB" id="FungiDB:G647_02193"/>
<dbReference type="GeneID" id="19980686"/>
<gene>
    <name evidence="1" type="ORF">G647_02193</name>
</gene>